<evidence type="ECO:0000313" key="2">
    <source>
        <dbReference type="EMBL" id="PFH38693.1"/>
    </source>
</evidence>
<comment type="caution">
    <text evidence="2">The sequence shown here is derived from an EMBL/GenBank/DDBJ whole genome shotgun (WGS) entry which is preliminary data.</text>
</comment>
<dbReference type="Gene3D" id="2.30.110.10">
    <property type="entry name" value="Electron Transport, Fmn-binding Protein, Chain A"/>
    <property type="match status" value="1"/>
</dbReference>
<feature type="region of interest" description="Disordered" evidence="1">
    <location>
        <begin position="121"/>
        <end position="143"/>
    </location>
</feature>
<dbReference type="VEuPathDB" id="ToxoDB:BESB_010350"/>
<feature type="compositionally biased region" description="Basic and acidic residues" evidence="1">
    <location>
        <begin position="342"/>
        <end position="354"/>
    </location>
</feature>
<name>A0A2A9MQR5_BESBE</name>
<organism evidence="2 3">
    <name type="scientific">Besnoitia besnoiti</name>
    <name type="common">Apicomplexan protozoan</name>
    <dbReference type="NCBI Taxonomy" id="94643"/>
    <lineage>
        <taxon>Eukaryota</taxon>
        <taxon>Sar</taxon>
        <taxon>Alveolata</taxon>
        <taxon>Apicomplexa</taxon>
        <taxon>Conoidasida</taxon>
        <taxon>Coccidia</taxon>
        <taxon>Eucoccidiorida</taxon>
        <taxon>Eimeriorina</taxon>
        <taxon>Sarcocystidae</taxon>
        <taxon>Besnoitia</taxon>
    </lineage>
</organism>
<feature type="region of interest" description="Disordered" evidence="1">
    <location>
        <begin position="332"/>
        <end position="356"/>
    </location>
</feature>
<keyword evidence="3" id="KW-1185">Reference proteome</keyword>
<feature type="compositionally biased region" description="Polar residues" evidence="1">
    <location>
        <begin position="332"/>
        <end position="341"/>
    </location>
</feature>
<dbReference type="RefSeq" id="XP_029222702.1">
    <property type="nucleotide sequence ID" value="XM_029359789.1"/>
</dbReference>
<gene>
    <name evidence="2" type="ORF">BESB_010350</name>
</gene>
<proteinExistence type="predicted"/>
<dbReference type="InterPro" id="IPR012349">
    <property type="entry name" value="Split_barrel_FMN-bd"/>
</dbReference>
<sequence length="465" mass="48936">MMAASQALLYVPSSRSLLAWPSRRFSTSAAICTSRSAHVPSPPVSSARSSSHSLPSFAAFHSSPSSFSTRSRALAACGSLSPSISPASFPVSFLLSQPCLRGTQSRAAAVAGRRYFSSKRQEDAAATSSEQAQAASHAKPDVPEHVACASSLSPAAAAPLSPSQHSAHDVIAELSQAGRFPRPPAPENAPSGGRARLRGVLLFLAATCLPVVTAAAMFKAAISLKKQERDEAVQALQDEESILRAAMDVVSGGARCFCLPVDSDGELKATIPLEPHLPESGLLRLPEKDVIPGVRNNALTDLFVAKQSEFSLPFNFIHFALHRSGAVYKTLTSHPTQGTDSKNPKEKASGKSKTDGATTSHAALSLLYVQPSRGASVLLSGFAVSVTAPEYRRHYWKNTWAATIPGGETSKDYVLMKFVPVSLQLHLPAACGAPCAGPEGAVSLRRFVSDTEVKWIFASPPAASA</sequence>
<dbReference type="KEGG" id="bbes:BESB_010350"/>
<evidence type="ECO:0000313" key="3">
    <source>
        <dbReference type="Proteomes" id="UP000224006"/>
    </source>
</evidence>
<feature type="compositionally biased region" description="Low complexity" evidence="1">
    <location>
        <begin position="124"/>
        <end position="137"/>
    </location>
</feature>
<dbReference type="Proteomes" id="UP000224006">
    <property type="component" value="Chromosome I"/>
</dbReference>
<reference evidence="2 3" key="1">
    <citation type="submission" date="2017-09" db="EMBL/GenBank/DDBJ databases">
        <title>Genome sequencing of Besnoitia besnoiti strain Bb-Ger1.</title>
        <authorList>
            <person name="Schares G."/>
            <person name="Venepally P."/>
            <person name="Lorenzi H.A."/>
        </authorList>
    </citation>
    <scope>NUCLEOTIDE SEQUENCE [LARGE SCALE GENOMIC DNA]</scope>
    <source>
        <strain evidence="2 3">Bb-Ger1</strain>
    </source>
</reference>
<evidence type="ECO:0000256" key="1">
    <source>
        <dbReference type="SAM" id="MobiDB-lite"/>
    </source>
</evidence>
<dbReference type="SUPFAM" id="SSF50475">
    <property type="entry name" value="FMN-binding split barrel"/>
    <property type="match status" value="1"/>
</dbReference>
<dbReference type="OrthoDB" id="332935at2759"/>
<dbReference type="EMBL" id="NWUJ01000001">
    <property type="protein sequence ID" value="PFH38693.1"/>
    <property type="molecule type" value="Genomic_DNA"/>
</dbReference>
<protein>
    <submittedName>
        <fullName evidence="2">Uncharacterized protein</fullName>
    </submittedName>
</protein>
<dbReference type="GeneID" id="40306097"/>
<accession>A0A2A9MQR5</accession>
<dbReference type="AlphaFoldDB" id="A0A2A9MQR5"/>